<dbReference type="STRING" id="1257118.L8H8A1"/>
<evidence type="ECO:0000259" key="3">
    <source>
        <dbReference type="Pfam" id="PF17678"/>
    </source>
</evidence>
<dbReference type="InterPro" id="IPR005887">
    <property type="entry name" value="GH92_a_mannosidase_put"/>
</dbReference>
<evidence type="ECO:0000313" key="5">
    <source>
        <dbReference type="Proteomes" id="UP000011083"/>
    </source>
</evidence>
<organism evidence="4 5">
    <name type="scientific">Acanthamoeba castellanii (strain ATCC 30010 / Neff)</name>
    <dbReference type="NCBI Taxonomy" id="1257118"/>
    <lineage>
        <taxon>Eukaryota</taxon>
        <taxon>Amoebozoa</taxon>
        <taxon>Discosea</taxon>
        <taxon>Longamoebia</taxon>
        <taxon>Centramoebida</taxon>
        <taxon>Acanthamoebidae</taxon>
        <taxon>Acanthamoeba</taxon>
    </lineage>
</organism>
<dbReference type="GO" id="GO:0000224">
    <property type="term" value="F:peptide-N4-(N-acetyl-beta-glucosaminyl)asparagine amidase activity"/>
    <property type="evidence" value="ECO:0007669"/>
    <property type="project" value="TreeGrafter"/>
</dbReference>
<feature type="domain" description="Glycosyl hydrolase family 92 N-terminal" evidence="3">
    <location>
        <begin position="42"/>
        <end position="250"/>
    </location>
</feature>
<dbReference type="Gene3D" id="2.70.98.10">
    <property type="match status" value="1"/>
</dbReference>
<feature type="chain" id="PRO_5003990203" evidence="1">
    <location>
        <begin position="22"/>
        <end position="725"/>
    </location>
</feature>
<feature type="signal peptide" evidence="1">
    <location>
        <begin position="1"/>
        <end position="21"/>
    </location>
</feature>
<dbReference type="NCBIfam" id="TIGR01180">
    <property type="entry name" value="aman2_put"/>
    <property type="match status" value="1"/>
</dbReference>
<evidence type="ECO:0000256" key="1">
    <source>
        <dbReference type="SAM" id="SignalP"/>
    </source>
</evidence>
<dbReference type="RefSeq" id="XP_004344084.1">
    <property type="nucleotide sequence ID" value="XM_004344034.1"/>
</dbReference>
<dbReference type="GO" id="GO:0030246">
    <property type="term" value="F:carbohydrate binding"/>
    <property type="evidence" value="ECO:0007669"/>
    <property type="project" value="InterPro"/>
</dbReference>
<dbReference type="GeneID" id="14921551"/>
<reference evidence="4 5" key="1">
    <citation type="journal article" date="2013" name="Genome Biol.">
        <title>Genome of Acanthamoeba castellanii highlights extensive lateral gene transfer and early evolution of tyrosine kinase signaling.</title>
        <authorList>
            <person name="Clarke M."/>
            <person name="Lohan A.J."/>
            <person name="Liu B."/>
            <person name="Lagkouvardos I."/>
            <person name="Roy S."/>
            <person name="Zafar N."/>
            <person name="Bertelli C."/>
            <person name="Schilde C."/>
            <person name="Kianianmomeni A."/>
            <person name="Burglin T.R."/>
            <person name="Frech C."/>
            <person name="Turcotte B."/>
            <person name="Kopec K.O."/>
            <person name="Synnott J.M."/>
            <person name="Choo C."/>
            <person name="Paponov I."/>
            <person name="Finkler A."/>
            <person name="Soon Heng Tan C."/>
            <person name="Hutchins A.P."/>
            <person name="Weinmeier T."/>
            <person name="Rattei T."/>
            <person name="Chu J.S."/>
            <person name="Gimenez G."/>
            <person name="Irimia M."/>
            <person name="Rigden D.J."/>
            <person name="Fitzpatrick D.A."/>
            <person name="Lorenzo-Morales J."/>
            <person name="Bateman A."/>
            <person name="Chiu C.H."/>
            <person name="Tang P."/>
            <person name="Hegemann P."/>
            <person name="Fromm H."/>
            <person name="Raoult D."/>
            <person name="Greub G."/>
            <person name="Miranda-Saavedra D."/>
            <person name="Chen N."/>
            <person name="Nash P."/>
            <person name="Ginger M.L."/>
            <person name="Horn M."/>
            <person name="Schaap P."/>
            <person name="Caler L."/>
            <person name="Loftus B."/>
        </authorList>
    </citation>
    <scope>NUCLEOTIDE SEQUENCE [LARGE SCALE GENOMIC DNA]</scope>
    <source>
        <strain evidence="4 5">Neff</strain>
    </source>
</reference>
<sequence length="725" mass="80071">MPKHLRFGLVVVLLGVALATAASASFSSYVRPAVGTGGEGYGNHFGGYYYGDEYIRVFSHTHMVGSGVLDYGNIGVMPITKSPNLLLLSNYAYRSQFSHQSEVMNPGYYAVTLEDYSIRAELTATKRVGLHRYTFPSTATARNILFPISHALHDGACKGANVNVDINNQEVSGWMLNAGGLSGRFGGVKTYFVAQFGAVGPRFTSHGVWDLASSQLSPGSASINGTHVGAWIGFESGAVSTVVEMYIGLSFVSLDNARLNLKTELWNGKLSFDLALNQTQSEWEGLLGRFEVTGGDVVELVKFYTAAYHAFLAPTTFNDVNGQYLGFDSRVHLMPAGRSWYSDMSIWDTHRTQSPLLALVLPDVMSDIVNSLVLMFQQGGDLPRWPMANGYTGTMSATHADVVVADAYLKGVRGFDVDQAMKALVQSATQPQRYAGRENIDEWLKYGYVSYASNHKAAILTLEYAFDDWAVANMAAALNNSAAAELFYNRSKNYRNVWNAEEQFFCPKSRDPSSGAVAWACPPWYDYLNPFDTRYEEGDAWHWRWFVPHDPKGLIALFGGVDKFVEQLMEFFDYSNLDQFNILPNPYYWAGNEPDIFAAWLFTFAGRPDLTQKYTRMVMSTRYSGLPDGLPGNDDYGTMSAWYMFAALGFYPQAGSTTYIAVVHLANNTRLVITAHNANADNIYVAVNGRPWPSWFIDHAQLVGGTNNGTASLEFWMGPTASAPA</sequence>
<accession>L8H8A1</accession>
<feature type="domain" description="Glycosyl hydrolase family 92" evidence="2">
    <location>
        <begin position="256"/>
        <end position="707"/>
    </location>
</feature>
<dbReference type="Gene3D" id="1.20.1050.60">
    <property type="entry name" value="alpha-1,2-mannosidase"/>
    <property type="match status" value="1"/>
</dbReference>
<keyword evidence="1" id="KW-0732">Signal</keyword>
<dbReference type="VEuPathDB" id="AmoebaDB:ACA1_054270"/>
<proteinExistence type="predicted"/>
<name>L8H8A1_ACACF</name>
<dbReference type="GO" id="GO:0005829">
    <property type="term" value="C:cytosol"/>
    <property type="evidence" value="ECO:0007669"/>
    <property type="project" value="TreeGrafter"/>
</dbReference>
<dbReference type="Pfam" id="PF07971">
    <property type="entry name" value="Glyco_hydro_92"/>
    <property type="match status" value="1"/>
</dbReference>
<dbReference type="AlphaFoldDB" id="L8H8A1"/>
<dbReference type="EMBL" id="KB007909">
    <property type="protein sequence ID" value="ELR20681.1"/>
    <property type="molecule type" value="Genomic_DNA"/>
</dbReference>
<dbReference type="GO" id="GO:0005975">
    <property type="term" value="P:carbohydrate metabolic process"/>
    <property type="evidence" value="ECO:0007669"/>
    <property type="project" value="InterPro"/>
</dbReference>
<evidence type="ECO:0000259" key="2">
    <source>
        <dbReference type="Pfam" id="PF07971"/>
    </source>
</evidence>
<dbReference type="OrthoDB" id="26214at2759"/>
<dbReference type="KEGG" id="acan:ACA1_054270"/>
<dbReference type="Gene3D" id="3.30.2080.10">
    <property type="entry name" value="GH92 mannosidase domain"/>
    <property type="match status" value="1"/>
</dbReference>
<dbReference type="Pfam" id="PF17678">
    <property type="entry name" value="Glyco_hydro_92N"/>
    <property type="match status" value="1"/>
</dbReference>
<dbReference type="Gene3D" id="1.20.1610.10">
    <property type="entry name" value="alpha-1,2-mannosidases domains"/>
    <property type="match status" value="1"/>
</dbReference>
<dbReference type="Proteomes" id="UP000011083">
    <property type="component" value="Unassembled WGS sequence"/>
</dbReference>
<gene>
    <name evidence="4" type="ORF">ACA1_054270</name>
</gene>
<dbReference type="InterPro" id="IPR008928">
    <property type="entry name" value="6-hairpin_glycosidase_sf"/>
</dbReference>
<dbReference type="GO" id="GO:0006516">
    <property type="term" value="P:glycoprotein catabolic process"/>
    <property type="evidence" value="ECO:0007669"/>
    <property type="project" value="TreeGrafter"/>
</dbReference>
<dbReference type="InterPro" id="IPR041371">
    <property type="entry name" value="GH92_N"/>
</dbReference>
<dbReference type="InterPro" id="IPR012939">
    <property type="entry name" value="Glyco_hydro_92"/>
</dbReference>
<evidence type="ECO:0000313" key="4">
    <source>
        <dbReference type="EMBL" id="ELR20681.1"/>
    </source>
</evidence>
<dbReference type="InterPro" id="IPR050883">
    <property type="entry name" value="PNGase"/>
</dbReference>
<dbReference type="InterPro" id="IPR014718">
    <property type="entry name" value="GH-type_carb-bd"/>
</dbReference>
<dbReference type="PANTHER" id="PTHR12143:SF43">
    <property type="entry name" value="PUTATIVE-RELATED"/>
    <property type="match status" value="1"/>
</dbReference>
<keyword evidence="5" id="KW-1185">Reference proteome</keyword>
<protein>
    <submittedName>
        <fullName evidence="4">Alpha1,2-mannosidase subfamily protein</fullName>
    </submittedName>
</protein>
<dbReference type="PANTHER" id="PTHR12143">
    <property type="entry name" value="PEPTIDE N-GLYCANASE PNGASE -RELATED"/>
    <property type="match status" value="1"/>
</dbReference>
<dbReference type="GO" id="GO:0005634">
    <property type="term" value="C:nucleus"/>
    <property type="evidence" value="ECO:0007669"/>
    <property type="project" value="TreeGrafter"/>
</dbReference>
<dbReference type="SUPFAM" id="SSF48208">
    <property type="entry name" value="Six-hairpin glycosidases"/>
    <property type="match status" value="1"/>
</dbReference>
<dbReference type="OMA" id="QFHYSGR"/>